<dbReference type="SUPFAM" id="SSF46458">
    <property type="entry name" value="Globin-like"/>
    <property type="match status" value="1"/>
</dbReference>
<gene>
    <name evidence="1" type="ORF">PLBR_LOCUS8480</name>
</gene>
<dbReference type="InterPro" id="IPR012292">
    <property type="entry name" value="Globin/Proto"/>
</dbReference>
<dbReference type="CDD" id="cd01040">
    <property type="entry name" value="Mb-like"/>
    <property type="match status" value="1"/>
</dbReference>
<accession>A0A3P3YM37</accession>
<evidence type="ECO:0000313" key="1">
    <source>
        <dbReference type="EMBL" id="SPR01265.1"/>
    </source>
</evidence>
<protein>
    <recommendedName>
        <fullName evidence="3">Globin family profile domain-containing protein</fullName>
    </recommendedName>
</protein>
<dbReference type="Gene3D" id="1.10.490.10">
    <property type="entry name" value="Globins"/>
    <property type="match status" value="1"/>
</dbReference>
<reference evidence="1 2" key="1">
    <citation type="submission" date="2018-03" db="EMBL/GenBank/DDBJ databases">
        <authorList>
            <person name="Fogelqvist J."/>
        </authorList>
    </citation>
    <scope>NUCLEOTIDE SEQUENCE [LARGE SCALE GENOMIC DNA]</scope>
</reference>
<dbReference type="GO" id="GO:0019825">
    <property type="term" value="F:oxygen binding"/>
    <property type="evidence" value="ECO:0007669"/>
    <property type="project" value="InterPro"/>
</dbReference>
<name>A0A3P3YM37_PLABS</name>
<proteinExistence type="predicted"/>
<dbReference type="Proteomes" id="UP000290189">
    <property type="component" value="Unassembled WGS sequence"/>
</dbReference>
<geneLocation type="mitochondrion" evidence="1"/>
<sequence>MGSRADDDADAAAAADAFQIVIDLHDDDARHGALASASDIDLLEPIYGQATQHGIAHDMYARLDRMFDRMLTALSKRPQQSRDVSIQISIVEKVVLLGHLHARRGIRPSLVEPMGKALMYATRKKFGARFGPAEQDAAHRFFSTIARYFILGLQHASETCHLIHPNLARGDDNRDDVDISTIAPAWYLYTPKLGSHEHVPNPGATL</sequence>
<dbReference type="InterPro" id="IPR044399">
    <property type="entry name" value="Mb-like_M"/>
</dbReference>
<dbReference type="InterPro" id="IPR009050">
    <property type="entry name" value="Globin-like_sf"/>
</dbReference>
<evidence type="ECO:0000313" key="2">
    <source>
        <dbReference type="Proteomes" id="UP000290189"/>
    </source>
</evidence>
<organism evidence="1 2">
    <name type="scientific">Plasmodiophora brassicae</name>
    <name type="common">Clubroot disease agent</name>
    <dbReference type="NCBI Taxonomy" id="37360"/>
    <lineage>
        <taxon>Eukaryota</taxon>
        <taxon>Sar</taxon>
        <taxon>Rhizaria</taxon>
        <taxon>Endomyxa</taxon>
        <taxon>Phytomyxea</taxon>
        <taxon>Plasmodiophorida</taxon>
        <taxon>Plasmodiophoridae</taxon>
        <taxon>Plasmodiophora</taxon>
    </lineage>
</organism>
<evidence type="ECO:0008006" key="3">
    <source>
        <dbReference type="Google" id="ProtNLM"/>
    </source>
</evidence>
<keyword evidence="1" id="KW-0496">Mitochondrion</keyword>
<dbReference type="AlphaFoldDB" id="A0A3P3YM37"/>
<dbReference type="EMBL" id="OVEO01000017">
    <property type="protein sequence ID" value="SPR01265.1"/>
    <property type="molecule type" value="Genomic_DNA"/>
</dbReference>
<dbReference type="GO" id="GO:0020037">
    <property type="term" value="F:heme binding"/>
    <property type="evidence" value="ECO:0007669"/>
    <property type="project" value="InterPro"/>
</dbReference>